<name>A0A8X6TXH2_NEPPI</name>
<feature type="non-terminal residue" evidence="1">
    <location>
        <position position="1"/>
    </location>
</feature>
<gene>
    <name evidence="1" type="primary">AVEN_181636_1</name>
    <name evidence="1" type="ORF">NPIL_115211</name>
</gene>
<dbReference type="Proteomes" id="UP000887013">
    <property type="component" value="Unassembled WGS sequence"/>
</dbReference>
<protein>
    <submittedName>
        <fullName evidence="1">Uncharacterized protein</fullName>
    </submittedName>
</protein>
<comment type="caution">
    <text evidence="1">The sequence shown here is derived from an EMBL/GenBank/DDBJ whole genome shotgun (WGS) entry which is preliminary data.</text>
</comment>
<organism evidence="1 2">
    <name type="scientific">Nephila pilipes</name>
    <name type="common">Giant wood spider</name>
    <name type="synonym">Nephila maculata</name>
    <dbReference type="NCBI Taxonomy" id="299642"/>
    <lineage>
        <taxon>Eukaryota</taxon>
        <taxon>Metazoa</taxon>
        <taxon>Ecdysozoa</taxon>
        <taxon>Arthropoda</taxon>
        <taxon>Chelicerata</taxon>
        <taxon>Arachnida</taxon>
        <taxon>Araneae</taxon>
        <taxon>Araneomorphae</taxon>
        <taxon>Entelegynae</taxon>
        <taxon>Araneoidea</taxon>
        <taxon>Nephilidae</taxon>
        <taxon>Nephila</taxon>
    </lineage>
</organism>
<evidence type="ECO:0000313" key="1">
    <source>
        <dbReference type="EMBL" id="GFT56847.1"/>
    </source>
</evidence>
<dbReference type="OrthoDB" id="6436604at2759"/>
<proteinExistence type="predicted"/>
<sequence>MVRRVLKRGKLVVVYCRKTDLEGNRSVEPEMEKKFKQALKKKTPLIKRDTSQNESILEEILSISGKKTKQLKESTVEVPSADDAEVEQINTDIEKITDVPAIKIKKEPLDAMSVENEEPIDASPVKIKKEPI</sequence>
<accession>A0A8X6TXH2</accession>
<dbReference type="AlphaFoldDB" id="A0A8X6TXH2"/>
<dbReference type="EMBL" id="BMAW01113393">
    <property type="protein sequence ID" value="GFT56847.1"/>
    <property type="molecule type" value="Genomic_DNA"/>
</dbReference>
<reference evidence="1" key="1">
    <citation type="submission" date="2020-08" db="EMBL/GenBank/DDBJ databases">
        <title>Multicomponent nature underlies the extraordinary mechanical properties of spider dragline silk.</title>
        <authorList>
            <person name="Kono N."/>
            <person name="Nakamura H."/>
            <person name="Mori M."/>
            <person name="Yoshida Y."/>
            <person name="Ohtoshi R."/>
            <person name="Malay A.D."/>
            <person name="Moran D.A.P."/>
            <person name="Tomita M."/>
            <person name="Numata K."/>
            <person name="Arakawa K."/>
        </authorList>
    </citation>
    <scope>NUCLEOTIDE SEQUENCE</scope>
</reference>
<evidence type="ECO:0000313" key="2">
    <source>
        <dbReference type="Proteomes" id="UP000887013"/>
    </source>
</evidence>
<keyword evidence="2" id="KW-1185">Reference proteome</keyword>